<gene>
    <name evidence="5" type="primary">nudG_1</name>
    <name evidence="5" type="ORF">JAN5088_01303</name>
</gene>
<evidence type="ECO:0000256" key="2">
    <source>
        <dbReference type="ARBA" id="ARBA00022801"/>
    </source>
</evidence>
<dbReference type="InterPro" id="IPR015797">
    <property type="entry name" value="NUDIX_hydrolase-like_dom_sf"/>
</dbReference>
<sequence>MAYRARPGAYAVLMRDGRILLTRQVTPDADELQLPGGGIERGEQLRPALIREVREETGYTCSVGRRLGAFRQFTWMPDYGFHAEKLCHVYLGRPGLCLGPATEAGHRAVWLRPEAAVSRIASPGSRRLLAAFLAGGR</sequence>
<dbReference type="Gene3D" id="3.90.79.10">
    <property type="entry name" value="Nucleoside Triphosphate Pyrophosphohydrolase"/>
    <property type="match status" value="1"/>
</dbReference>
<dbReference type="EC" id="3.6.1.-" evidence="5"/>
<dbReference type="SUPFAM" id="SSF55811">
    <property type="entry name" value="Nudix"/>
    <property type="match status" value="1"/>
</dbReference>
<keyword evidence="6" id="KW-1185">Reference proteome</keyword>
<dbReference type="Pfam" id="PF00293">
    <property type="entry name" value="NUDIX"/>
    <property type="match status" value="1"/>
</dbReference>
<reference evidence="5 6" key="1">
    <citation type="submission" date="2015-07" db="EMBL/GenBank/DDBJ databases">
        <authorList>
            <person name="Noorani M."/>
        </authorList>
    </citation>
    <scope>NUCLEOTIDE SEQUENCE [LARGE SCALE GENOMIC DNA]</scope>
    <source>
        <strain evidence="5 6">CECT 5088</strain>
    </source>
</reference>
<proteinExistence type="inferred from homology"/>
<dbReference type="InterPro" id="IPR000086">
    <property type="entry name" value="NUDIX_hydrolase_dom"/>
</dbReference>
<organism evidence="5 6">
    <name type="scientific">Jannaschia rubra</name>
    <dbReference type="NCBI Taxonomy" id="282197"/>
    <lineage>
        <taxon>Bacteria</taxon>
        <taxon>Pseudomonadati</taxon>
        <taxon>Pseudomonadota</taxon>
        <taxon>Alphaproteobacteria</taxon>
        <taxon>Rhodobacterales</taxon>
        <taxon>Roseobacteraceae</taxon>
        <taxon>Jannaschia</taxon>
    </lineage>
</organism>
<dbReference type="STRING" id="282197.SAMN04488517_101466"/>
<keyword evidence="2 3" id="KW-0378">Hydrolase</keyword>
<evidence type="ECO:0000256" key="3">
    <source>
        <dbReference type="RuleBase" id="RU003476"/>
    </source>
</evidence>
<protein>
    <submittedName>
        <fullName evidence="5">CTP pyrophosphohydrolase</fullName>
        <ecNumber evidence="5">3.6.1.-</ecNumber>
    </submittedName>
</protein>
<comment type="cofactor">
    <cofactor evidence="1">
        <name>Mg(2+)</name>
        <dbReference type="ChEBI" id="CHEBI:18420"/>
    </cofactor>
</comment>
<dbReference type="PRINTS" id="PR00502">
    <property type="entry name" value="NUDIXFAMILY"/>
</dbReference>
<evidence type="ECO:0000313" key="5">
    <source>
        <dbReference type="EMBL" id="CTQ32532.1"/>
    </source>
</evidence>
<feature type="domain" description="Nudix hydrolase" evidence="4">
    <location>
        <begin position="4"/>
        <end position="133"/>
    </location>
</feature>
<dbReference type="AlphaFoldDB" id="A0A0M6XPC5"/>
<dbReference type="PROSITE" id="PS00893">
    <property type="entry name" value="NUDIX_BOX"/>
    <property type="match status" value="1"/>
</dbReference>
<dbReference type="InterPro" id="IPR020084">
    <property type="entry name" value="NUDIX_hydrolase_CS"/>
</dbReference>
<evidence type="ECO:0000313" key="6">
    <source>
        <dbReference type="Proteomes" id="UP000048908"/>
    </source>
</evidence>
<dbReference type="Proteomes" id="UP000048908">
    <property type="component" value="Unassembled WGS sequence"/>
</dbReference>
<dbReference type="PANTHER" id="PTHR43046">
    <property type="entry name" value="GDP-MANNOSE MANNOSYL HYDROLASE"/>
    <property type="match status" value="1"/>
</dbReference>
<dbReference type="GO" id="GO:0016787">
    <property type="term" value="F:hydrolase activity"/>
    <property type="evidence" value="ECO:0007669"/>
    <property type="project" value="UniProtKB-KW"/>
</dbReference>
<dbReference type="InterPro" id="IPR020476">
    <property type="entry name" value="Nudix_hydrolase"/>
</dbReference>
<name>A0A0M6XPC5_9RHOB</name>
<dbReference type="PANTHER" id="PTHR43046:SF14">
    <property type="entry name" value="MUTT_NUDIX FAMILY PROTEIN"/>
    <property type="match status" value="1"/>
</dbReference>
<evidence type="ECO:0000259" key="4">
    <source>
        <dbReference type="PROSITE" id="PS51462"/>
    </source>
</evidence>
<evidence type="ECO:0000256" key="1">
    <source>
        <dbReference type="ARBA" id="ARBA00001946"/>
    </source>
</evidence>
<dbReference type="EMBL" id="CXPG01000014">
    <property type="protein sequence ID" value="CTQ32532.1"/>
    <property type="molecule type" value="Genomic_DNA"/>
</dbReference>
<accession>A0A0M6XPC5</accession>
<comment type="similarity">
    <text evidence="3">Belongs to the Nudix hydrolase family.</text>
</comment>
<dbReference type="PROSITE" id="PS51462">
    <property type="entry name" value="NUDIX"/>
    <property type="match status" value="1"/>
</dbReference>